<dbReference type="PANTHER" id="PTHR30244">
    <property type="entry name" value="TRANSAMINASE"/>
    <property type="match status" value="1"/>
</dbReference>
<keyword evidence="1 4" id="KW-0663">Pyridoxal phosphate</keyword>
<sequence length="382" mass="41174">MIPLSDISAQYGPMAGEIEAAVISVLRGGRYVLGPEVDAFEQEFAAFCGARRAVAVDSGTSALHLALLSLGIGPGDEVITTSATFVATVAAILYAGATPVFVDVDPKTWTIDPALIEQAITPRTKAIMPVHLHGRIADMAAIGEIAQRHRLRVIEDAAQAHGAFRSGVGAGLFGDIGCFSFYPGKNLGACGEGGAVVTDDDTLADVVRQLRDWGQEGRYNHVRRGFNNRMDALQGAALRVKLRRLPEWTSARRRIADRYRRLLQESGVVLPAPSAGEDHAYHVFAVRLRHRDRVRAAMMIDGVETGLHYPRPVHLQPAYAGLGYGRGSLPEAETLAEETLSLPIYPELSDDDVGRICASLIRASRQCELEDETRQLAAGSAT</sequence>
<evidence type="ECO:0000256" key="3">
    <source>
        <dbReference type="PIRSR" id="PIRSR000390-1"/>
    </source>
</evidence>
<dbReference type="KEGG" id="cmet:K6K41_07095"/>
<comment type="similarity">
    <text evidence="2 5">Belongs to the DegT/DnrJ/EryC1 family.</text>
</comment>
<dbReference type="InterPro" id="IPR015422">
    <property type="entry name" value="PyrdxlP-dep_Trfase_small"/>
</dbReference>
<accession>A0A9E6RCE0</accession>
<dbReference type="Proteomes" id="UP000825701">
    <property type="component" value="Chromosome"/>
</dbReference>
<dbReference type="PIRSF" id="PIRSF000390">
    <property type="entry name" value="PLP_StrS"/>
    <property type="match status" value="1"/>
</dbReference>
<evidence type="ECO:0000256" key="4">
    <source>
        <dbReference type="PIRSR" id="PIRSR000390-2"/>
    </source>
</evidence>
<gene>
    <name evidence="6" type="ORF">K6K41_07095</name>
</gene>
<keyword evidence="6" id="KW-0032">Aminotransferase</keyword>
<dbReference type="InterPro" id="IPR015424">
    <property type="entry name" value="PyrdxlP-dep_Trfase"/>
</dbReference>
<dbReference type="Pfam" id="PF01041">
    <property type="entry name" value="DegT_DnrJ_EryC1"/>
    <property type="match status" value="1"/>
</dbReference>
<dbReference type="FunFam" id="3.40.640.10:FF:000089">
    <property type="entry name" value="Aminotransferase, DegT/DnrJ/EryC1/StrS family"/>
    <property type="match status" value="1"/>
</dbReference>
<dbReference type="Gene3D" id="3.40.640.10">
    <property type="entry name" value="Type I PLP-dependent aspartate aminotransferase-like (Major domain)"/>
    <property type="match status" value="1"/>
</dbReference>
<dbReference type="GO" id="GO:0000271">
    <property type="term" value="P:polysaccharide biosynthetic process"/>
    <property type="evidence" value="ECO:0007669"/>
    <property type="project" value="TreeGrafter"/>
</dbReference>
<proteinExistence type="inferred from homology"/>
<organism evidence="6 7">
    <name type="scientific">Chenggangzhangella methanolivorans</name>
    <dbReference type="NCBI Taxonomy" id="1437009"/>
    <lineage>
        <taxon>Bacteria</taxon>
        <taxon>Pseudomonadati</taxon>
        <taxon>Pseudomonadota</taxon>
        <taxon>Alphaproteobacteria</taxon>
        <taxon>Hyphomicrobiales</taxon>
        <taxon>Methylopilaceae</taxon>
        <taxon>Chenggangzhangella</taxon>
    </lineage>
</organism>
<dbReference type="AlphaFoldDB" id="A0A9E6RCE0"/>
<dbReference type="RefSeq" id="WP_261404519.1">
    <property type="nucleotide sequence ID" value="NZ_CP081869.1"/>
</dbReference>
<keyword evidence="6" id="KW-0808">Transferase</keyword>
<evidence type="ECO:0000256" key="5">
    <source>
        <dbReference type="RuleBase" id="RU004508"/>
    </source>
</evidence>
<dbReference type="Gene3D" id="3.90.1150.10">
    <property type="entry name" value="Aspartate Aminotransferase, domain 1"/>
    <property type="match status" value="1"/>
</dbReference>
<dbReference type="EMBL" id="CP081869">
    <property type="protein sequence ID" value="QZO01275.1"/>
    <property type="molecule type" value="Genomic_DNA"/>
</dbReference>
<evidence type="ECO:0000313" key="6">
    <source>
        <dbReference type="EMBL" id="QZO01275.1"/>
    </source>
</evidence>
<dbReference type="CDD" id="cd00616">
    <property type="entry name" value="AHBA_syn"/>
    <property type="match status" value="1"/>
</dbReference>
<protein>
    <submittedName>
        <fullName evidence="6">DegT/DnrJ/EryC1/StrS family aminotransferase</fullName>
    </submittedName>
</protein>
<evidence type="ECO:0000256" key="2">
    <source>
        <dbReference type="ARBA" id="ARBA00037999"/>
    </source>
</evidence>
<dbReference type="PANTHER" id="PTHR30244:SF36">
    <property type="entry name" value="3-OXO-GLUCOSE-6-PHOSPHATE:GLUTAMATE AMINOTRANSFERASE"/>
    <property type="match status" value="1"/>
</dbReference>
<reference evidence="6" key="1">
    <citation type="submission" date="2021-08" db="EMBL/GenBank/DDBJ databases">
        <authorList>
            <person name="Zhang H."/>
            <person name="Xu M."/>
            <person name="Yu Z."/>
            <person name="Yang L."/>
            <person name="Cai Y."/>
        </authorList>
    </citation>
    <scope>NUCLEOTIDE SEQUENCE</scope>
    <source>
        <strain evidence="6">CHL1</strain>
    </source>
</reference>
<evidence type="ECO:0000256" key="1">
    <source>
        <dbReference type="ARBA" id="ARBA00022898"/>
    </source>
</evidence>
<dbReference type="InterPro" id="IPR015421">
    <property type="entry name" value="PyrdxlP-dep_Trfase_major"/>
</dbReference>
<feature type="active site" description="Proton acceptor" evidence="3">
    <location>
        <position position="185"/>
    </location>
</feature>
<keyword evidence="7" id="KW-1185">Reference proteome</keyword>
<dbReference type="GO" id="GO:0008483">
    <property type="term" value="F:transaminase activity"/>
    <property type="evidence" value="ECO:0007669"/>
    <property type="project" value="UniProtKB-KW"/>
</dbReference>
<name>A0A9E6RCE0_9HYPH</name>
<dbReference type="GO" id="GO:0030170">
    <property type="term" value="F:pyridoxal phosphate binding"/>
    <property type="evidence" value="ECO:0007669"/>
    <property type="project" value="TreeGrafter"/>
</dbReference>
<dbReference type="InterPro" id="IPR000653">
    <property type="entry name" value="DegT/StrS_aminotransferase"/>
</dbReference>
<dbReference type="SUPFAM" id="SSF53383">
    <property type="entry name" value="PLP-dependent transferases"/>
    <property type="match status" value="1"/>
</dbReference>
<feature type="modified residue" description="N6-(pyridoxal phosphate)lysine" evidence="4">
    <location>
        <position position="185"/>
    </location>
</feature>
<evidence type="ECO:0000313" key="7">
    <source>
        <dbReference type="Proteomes" id="UP000825701"/>
    </source>
</evidence>